<feature type="compositionally biased region" description="Basic and acidic residues" evidence="1">
    <location>
        <begin position="409"/>
        <end position="424"/>
    </location>
</feature>
<feature type="region of interest" description="Disordered" evidence="1">
    <location>
        <begin position="66"/>
        <end position="139"/>
    </location>
</feature>
<organism evidence="3 4">
    <name type="scientific">Rhynocoris fuscipes</name>
    <dbReference type="NCBI Taxonomy" id="488301"/>
    <lineage>
        <taxon>Eukaryota</taxon>
        <taxon>Metazoa</taxon>
        <taxon>Ecdysozoa</taxon>
        <taxon>Arthropoda</taxon>
        <taxon>Hexapoda</taxon>
        <taxon>Insecta</taxon>
        <taxon>Pterygota</taxon>
        <taxon>Neoptera</taxon>
        <taxon>Paraneoptera</taxon>
        <taxon>Hemiptera</taxon>
        <taxon>Heteroptera</taxon>
        <taxon>Panheteroptera</taxon>
        <taxon>Cimicomorpha</taxon>
        <taxon>Reduviidae</taxon>
        <taxon>Harpactorinae</taxon>
        <taxon>Harpactorini</taxon>
        <taxon>Rhynocoris</taxon>
    </lineage>
</organism>
<name>A0AAW1DE80_9HEMI</name>
<proteinExistence type="predicted"/>
<dbReference type="PANTHER" id="PTHR37970">
    <property type="entry name" value="PROTEIN CBG08587"/>
    <property type="match status" value="1"/>
</dbReference>
<sequence>MIIMKCLLCFSIMSSNSVSCSRFKQNAWKKELCSNCYRPKEEHTVQERVKPSPLYIPLKAPAQGILNLGGKNRSSTTLSKSSTKKKSVRFTKDESEIIGIDGGDTDSDDEEDDADDDDSSNNSSGCDTDEYSGSSAEEEKALERLTKTNTDFNSILSNLSLDSSTTTSSASAAVSAVSLHQPQLLLGAKQHKQTLQVSIQPFGSQSSVTCKSIAASRKSHLNKLLEDEQPKSSAVTPLLLLSSSPDENHDPLLVKSKQLLEKDRKKAEEPDLISAVNSVFIESSRKEERGNPEGRKTHIQRGNVITKSHEQVKNKLYIQNIAQKEKRNSLLQDKTNESEDLKKLIIRTPGPDYEDQKNNITKNNEDMSSKQEIKDDIKAPVVLPPTSLKIDSEVTVKVLKLLNGEDGPAESREMAGEPDGKADSDEPETPVVVSPPPRASFLHRDAIQQHHVPAPSPPPLSSPVLCSPHLSPTASSSSPSSPLSLAALSPLSESKQSPLNSPAATSPSLPTSAAIQTPSPTDDHPSPTYEIPTSPVLLLARCKRPAPKPPTPDLLPPPAPPQQHSPPPLPPPPPPPEPIPRQRRGSSETLLTSVVMAASTPGGTVSEKKKTRVRQTLRKLLRFGSREDETAAATGGGAKEEDSQLISQQNQTQRPRPQIIHPLDLNKSGVQVLPAANSSNSTSEKSPETPSTPTSSIFSPARPGKPPPPPRSESLNLMERLRPSPNSENNVYANLGEGRCGITPVKPQRTGSLRDQTANSSCGNTSGVMKTNTSTTNQQTQQQSIGSIQSKLSAMITQHQQHADNDHVYECVGVSSVPECDMERQRTSLQYSSAGSETESDIYYPYVTFQNGECKTKLKKRERGKVHSTLEENYGAVVVANYEALSHLLTQLKERKPPMCADLERFVNNAEWSGLNCNNEHYSCTRIGSIAFISGKLGENCENVTLAVKGNQEVHLPSDLQPLVTFTDHIPAHILGLDFIQLQKYNISLLGRLKLERLYDYGVKLERTAEGVREGVLVLLQAVEVILSNSVRVRYDPNNFIVYVRHGESTPRATYIPTAAPPANKVSDELLTKDVCETLQILTKTLLSDVPLCKIIGNSKSAREMKSLLETWLWGPTVALAPQALRRWLDLERATFLHSHICNNSQLTDESADPARQLHLKFLVETDIQDIAAATNQFREAANNNNNNNNNLTDSTIVVDDVV</sequence>
<reference evidence="3 4" key="1">
    <citation type="submission" date="2022-12" db="EMBL/GenBank/DDBJ databases">
        <title>Chromosome-level genome assembly of true bugs.</title>
        <authorList>
            <person name="Ma L."/>
            <person name="Li H."/>
        </authorList>
    </citation>
    <scope>NUCLEOTIDE SEQUENCE [LARGE SCALE GENOMIC DNA]</scope>
    <source>
        <strain evidence="3">Lab_2022b</strain>
    </source>
</reference>
<feature type="chain" id="PRO_5044024767" evidence="2">
    <location>
        <begin position="21"/>
        <end position="1203"/>
    </location>
</feature>
<feature type="region of interest" description="Disordered" evidence="1">
    <location>
        <begin position="741"/>
        <end position="786"/>
    </location>
</feature>
<feature type="compositionally biased region" description="Acidic residues" evidence="1">
    <location>
        <begin position="103"/>
        <end position="119"/>
    </location>
</feature>
<keyword evidence="4" id="KW-1185">Reference proteome</keyword>
<evidence type="ECO:0000256" key="1">
    <source>
        <dbReference type="SAM" id="MobiDB-lite"/>
    </source>
</evidence>
<feature type="compositionally biased region" description="Low complexity" evidence="1">
    <location>
        <begin position="771"/>
        <end position="784"/>
    </location>
</feature>
<feature type="compositionally biased region" description="Basic and acidic residues" evidence="1">
    <location>
        <begin position="363"/>
        <end position="373"/>
    </location>
</feature>
<dbReference type="PANTHER" id="PTHR37970:SF1">
    <property type="entry name" value="SERINE-RICH ADHESIN FOR PLATELETS"/>
    <property type="match status" value="1"/>
</dbReference>
<feature type="compositionally biased region" description="Pro residues" evidence="1">
    <location>
        <begin position="547"/>
        <end position="579"/>
    </location>
</feature>
<feature type="compositionally biased region" description="Basic residues" evidence="1">
    <location>
        <begin position="609"/>
        <end position="621"/>
    </location>
</feature>
<evidence type="ECO:0000313" key="4">
    <source>
        <dbReference type="Proteomes" id="UP001461498"/>
    </source>
</evidence>
<feature type="compositionally biased region" description="Low complexity" evidence="1">
    <location>
        <begin position="462"/>
        <end position="520"/>
    </location>
</feature>
<dbReference type="AlphaFoldDB" id="A0AAW1DE80"/>
<feature type="compositionally biased region" description="Polar residues" evidence="1">
    <location>
        <begin position="644"/>
        <end position="655"/>
    </location>
</feature>
<accession>A0AAW1DE80</accession>
<feature type="region of interest" description="Disordered" evidence="1">
    <location>
        <begin position="405"/>
        <end position="657"/>
    </location>
</feature>
<protein>
    <submittedName>
        <fullName evidence="3">Uncharacterized protein</fullName>
    </submittedName>
</protein>
<feature type="signal peptide" evidence="2">
    <location>
        <begin position="1"/>
        <end position="20"/>
    </location>
</feature>
<keyword evidence="2" id="KW-0732">Signal</keyword>
<gene>
    <name evidence="3" type="ORF">O3M35_005966</name>
</gene>
<feature type="region of interest" description="Disordered" evidence="1">
    <location>
        <begin position="349"/>
        <end position="373"/>
    </location>
</feature>
<evidence type="ECO:0000256" key="2">
    <source>
        <dbReference type="SAM" id="SignalP"/>
    </source>
</evidence>
<dbReference type="Proteomes" id="UP001461498">
    <property type="component" value="Unassembled WGS sequence"/>
</dbReference>
<feature type="region of interest" description="Disordered" evidence="1">
    <location>
        <begin position="674"/>
        <end position="716"/>
    </location>
</feature>
<dbReference type="EMBL" id="JAPXFL010000003">
    <property type="protein sequence ID" value="KAK9508394.1"/>
    <property type="molecule type" value="Genomic_DNA"/>
</dbReference>
<comment type="caution">
    <text evidence="3">The sequence shown here is derived from an EMBL/GenBank/DDBJ whole genome shotgun (WGS) entry which is preliminary data.</text>
</comment>
<evidence type="ECO:0000313" key="3">
    <source>
        <dbReference type="EMBL" id="KAK9508394.1"/>
    </source>
</evidence>
<feature type="compositionally biased region" description="Low complexity" evidence="1">
    <location>
        <begin position="678"/>
        <end position="702"/>
    </location>
</feature>
<feature type="compositionally biased region" description="Polar residues" evidence="1">
    <location>
        <begin position="749"/>
        <end position="770"/>
    </location>
</feature>